<evidence type="ECO:0000256" key="1">
    <source>
        <dbReference type="SAM" id="MobiDB-lite"/>
    </source>
</evidence>
<accession>A0A9X6RJY5</accession>
<feature type="region of interest" description="Disordered" evidence="1">
    <location>
        <begin position="110"/>
        <end position="156"/>
    </location>
</feature>
<feature type="compositionally biased region" description="Pro residues" evidence="1">
    <location>
        <begin position="116"/>
        <end position="147"/>
    </location>
</feature>
<sequence>MSAAKSLVFIVSLPYNASSVVDIALTGPAFDMAAEVANRKYRDSLNVSVDYVYNETQRTCDEISSRTTDRISRFHYRKSLLTTCYAVVSTKLPTRADAANGYDSTIVKLKYAQPSQPSPSPSPAQPSPAQPSPAKPQPQPQPQPSPAQPSSARQQH</sequence>
<keyword evidence="3" id="KW-1185">Reference proteome</keyword>
<dbReference type="AlphaFoldDB" id="A0A9X6RJY5"/>
<proteinExistence type="predicted"/>
<comment type="caution">
    <text evidence="2">The sequence shown here is derived from an EMBL/GenBank/DDBJ whole genome shotgun (WGS) entry which is preliminary data.</text>
</comment>
<evidence type="ECO:0000313" key="3">
    <source>
        <dbReference type="Proteomes" id="UP000192578"/>
    </source>
</evidence>
<reference evidence="3" key="1">
    <citation type="submission" date="2017-01" db="EMBL/GenBank/DDBJ databases">
        <title>Comparative genomics of anhydrobiosis in the tardigrade Hypsibius dujardini.</title>
        <authorList>
            <person name="Yoshida Y."/>
            <person name="Koutsovoulos G."/>
            <person name="Laetsch D."/>
            <person name="Stevens L."/>
            <person name="Kumar S."/>
            <person name="Horikawa D."/>
            <person name="Ishino K."/>
            <person name="Komine S."/>
            <person name="Tomita M."/>
            <person name="Blaxter M."/>
            <person name="Arakawa K."/>
        </authorList>
    </citation>
    <scope>NUCLEOTIDE SEQUENCE [LARGE SCALE GENOMIC DNA]</scope>
    <source>
        <strain evidence="3">Z151</strain>
    </source>
</reference>
<protein>
    <submittedName>
        <fullName evidence="2">Uncharacterized protein</fullName>
    </submittedName>
</protein>
<evidence type="ECO:0000313" key="2">
    <source>
        <dbReference type="EMBL" id="OWA50613.1"/>
    </source>
</evidence>
<dbReference type="EMBL" id="MTYJ01000197">
    <property type="protein sequence ID" value="OWA50613.1"/>
    <property type="molecule type" value="Genomic_DNA"/>
</dbReference>
<gene>
    <name evidence="2" type="ORF">BV898_15124</name>
</gene>
<organism evidence="2 3">
    <name type="scientific">Hypsibius exemplaris</name>
    <name type="common">Freshwater tardigrade</name>
    <dbReference type="NCBI Taxonomy" id="2072580"/>
    <lineage>
        <taxon>Eukaryota</taxon>
        <taxon>Metazoa</taxon>
        <taxon>Ecdysozoa</taxon>
        <taxon>Tardigrada</taxon>
        <taxon>Eutardigrada</taxon>
        <taxon>Parachela</taxon>
        <taxon>Hypsibioidea</taxon>
        <taxon>Hypsibiidae</taxon>
        <taxon>Hypsibius</taxon>
    </lineage>
</organism>
<dbReference type="Proteomes" id="UP000192578">
    <property type="component" value="Unassembled WGS sequence"/>
</dbReference>
<name>A0A9X6RJY5_HYPEX</name>